<evidence type="ECO:0000256" key="4">
    <source>
        <dbReference type="SAM" id="MobiDB-lite"/>
    </source>
</evidence>
<dbReference type="PANTHER" id="PTHR46698:SF4">
    <property type="entry name" value="CROSSVEINLESS 2"/>
    <property type="match status" value="1"/>
</dbReference>
<dbReference type="AlphaFoldDB" id="A0A194Q4E9"/>
<dbReference type="GO" id="GO:0030513">
    <property type="term" value="P:positive regulation of BMP signaling pathway"/>
    <property type="evidence" value="ECO:0007669"/>
    <property type="project" value="TreeGrafter"/>
</dbReference>
<dbReference type="GO" id="GO:0005576">
    <property type="term" value="C:extracellular region"/>
    <property type="evidence" value="ECO:0007669"/>
    <property type="project" value="UniProtKB-SubCell"/>
</dbReference>
<feature type="compositionally biased region" description="Polar residues" evidence="4">
    <location>
        <begin position="573"/>
        <end position="582"/>
    </location>
</feature>
<feature type="region of interest" description="Disordered" evidence="4">
    <location>
        <begin position="859"/>
        <end position="923"/>
    </location>
</feature>
<feature type="compositionally biased region" description="Polar residues" evidence="4">
    <location>
        <begin position="590"/>
        <end position="621"/>
    </location>
</feature>
<evidence type="ECO:0000313" key="6">
    <source>
        <dbReference type="EMBL" id="KPJ00224.1"/>
    </source>
</evidence>
<evidence type="ECO:0000256" key="3">
    <source>
        <dbReference type="ARBA" id="ARBA00022729"/>
    </source>
</evidence>
<comment type="subcellular location">
    <subcellularLocation>
        <location evidence="1">Secreted</location>
    </subcellularLocation>
</comment>
<feature type="region of interest" description="Disordered" evidence="4">
    <location>
        <begin position="264"/>
        <end position="343"/>
    </location>
</feature>
<keyword evidence="7" id="KW-1185">Reference proteome</keyword>
<dbReference type="SUPFAM" id="SSF57603">
    <property type="entry name" value="FnI-like domain"/>
    <property type="match status" value="2"/>
</dbReference>
<feature type="region of interest" description="Disordered" evidence="4">
    <location>
        <begin position="452"/>
        <end position="483"/>
    </location>
</feature>
<feature type="region of interest" description="Disordered" evidence="4">
    <location>
        <begin position="793"/>
        <end position="842"/>
    </location>
</feature>
<feature type="compositionally biased region" description="Low complexity" evidence="4">
    <location>
        <begin position="882"/>
        <end position="899"/>
    </location>
</feature>
<feature type="compositionally biased region" description="Polar residues" evidence="4">
    <location>
        <begin position="646"/>
        <end position="663"/>
    </location>
</feature>
<dbReference type="SMART" id="SM00214">
    <property type="entry name" value="VWC"/>
    <property type="match status" value="2"/>
</dbReference>
<feature type="region of interest" description="Disordered" evidence="4">
    <location>
        <begin position="528"/>
        <end position="665"/>
    </location>
</feature>
<feature type="compositionally biased region" description="Low complexity" evidence="4">
    <location>
        <begin position="367"/>
        <end position="385"/>
    </location>
</feature>
<protein>
    <submittedName>
        <fullName evidence="6">Kielin/chordin-like protein</fullName>
    </submittedName>
</protein>
<evidence type="ECO:0000313" key="7">
    <source>
        <dbReference type="Proteomes" id="UP000053268"/>
    </source>
</evidence>
<dbReference type="PROSITE" id="PS50184">
    <property type="entry name" value="VWFC_2"/>
    <property type="match status" value="1"/>
</dbReference>
<reference evidence="6 7" key="1">
    <citation type="journal article" date="2015" name="Nat. Commun.">
        <title>Outbred genome sequencing and CRISPR/Cas9 gene editing in butterflies.</title>
        <authorList>
            <person name="Li X."/>
            <person name="Fan D."/>
            <person name="Zhang W."/>
            <person name="Liu G."/>
            <person name="Zhang L."/>
            <person name="Zhao L."/>
            <person name="Fang X."/>
            <person name="Chen L."/>
            <person name="Dong Y."/>
            <person name="Chen Y."/>
            <person name="Ding Y."/>
            <person name="Zhao R."/>
            <person name="Feng M."/>
            <person name="Zhu Y."/>
            <person name="Feng Y."/>
            <person name="Jiang X."/>
            <person name="Zhu D."/>
            <person name="Xiang H."/>
            <person name="Feng X."/>
            <person name="Li S."/>
            <person name="Wang J."/>
            <person name="Zhang G."/>
            <person name="Kronforst M.R."/>
            <person name="Wang W."/>
        </authorList>
    </citation>
    <scope>NUCLEOTIDE SEQUENCE [LARGE SCALE GENOMIC DNA]</scope>
    <source>
        <strain evidence="6">Ya'a_city_454_Px</strain>
        <tissue evidence="6">Whole body</tissue>
    </source>
</reference>
<feature type="compositionally biased region" description="Polar residues" evidence="4">
    <location>
        <begin position="329"/>
        <end position="343"/>
    </location>
</feature>
<organism evidence="6 7">
    <name type="scientific">Papilio xuthus</name>
    <name type="common">Asian swallowtail butterfly</name>
    <dbReference type="NCBI Taxonomy" id="66420"/>
    <lineage>
        <taxon>Eukaryota</taxon>
        <taxon>Metazoa</taxon>
        <taxon>Ecdysozoa</taxon>
        <taxon>Arthropoda</taxon>
        <taxon>Hexapoda</taxon>
        <taxon>Insecta</taxon>
        <taxon>Pterygota</taxon>
        <taxon>Neoptera</taxon>
        <taxon>Endopterygota</taxon>
        <taxon>Lepidoptera</taxon>
        <taxon>Glossata</taxon>
        <taxon>Ditrysia</taxon>
        <taxon>Papilionoidea</taxon>
        <taxon>Papilionidae</taxon>
        <taxon>Papilioninae</taxon>
        <taxon>Papilio</taxon>
    </lineage>
</organism>
<dbReference type="InterPro" id="IPR001007">
    <property type="entry name" value="VWF_dom"/>
</dbReference>
<dbReference type="InterPro" id="IPR052424">
    <property type="entry name" value="Kielin_Chordin-BMP_Reg"/>
</dbReference>
<evidence type="ECO:0000256" key="2">
    <source>
        <dbReference type="ARBA" id="ARBA00022525"/>
    </source>
</evidence>
<dbReference type="Proteomes" id="UP000053268">
    <property type="component" value="Unassembled WGS sequence"/>
</dbReference>
<feature type="compositionally biased region" description="Polar residues" evidence="4">
    <location>
        <begin position="308"/>
        <end position="317"/>
    </location>
</feature>
<proteinExistence type="predicted"/>
<evidence type="ECO:0000256" key="1">
    <source>
        <dbReference type="ARBA" id="ARBA00004613"/>
    </source>
</evidence>
<dbReference type="PANTHER" id="PTHR46698">
    <property type="entry name" value="CROSSVEINLESS 2"/>
    <property type="match status" value="1"/>
</dbReference>
<dbReference type="EMBL" id="KQ459472">
    <property type="protein sequence ID" value="KPJ00224.1"/>
    <property type="molecule type" value="Genomic_DNA"/>
</dbReference>
<feature type="domain" description="VWFC" evidence="5">
    <location>
        <begin position="135"/>
        <end position="195"/>
    </location>
</feature>
<dbReference type="GO" id="GO:0036122">
    <property type="term" value="F:BMP binding"/>
    <property type="evidence" value="ECO:0007669"/>
    <property type="project" value="TreeGrafter"/>
</dbReference>
<sequence>MSYVRENKVVRSYMMCSPARIANVYRCQKLRDATNSGTWYINQSLCLVRAERGVRGPVGPLPNVTSLDLGLKEGGCAVGDVVYMPGDEFGGTSACERCRCVRGGVQCERQQCQPRPGCKALHRPDHCCPTYQCECEQEGRVYGNGEKLVDPQDPCRVCYCQGGEVVCRRIACFVRDDCSPRRVPGRCCPEYDNCPLRGVTTIPGIAPAAPSVAALEEVVAGVEPAAIEEPLKPIKNEITIKEITPVSEIPVITEVKIKEIPPSAGVDGAEYASSKSPLIPREATSEKSEIDKIEGNPESQEISDDETLLSSNNSAPTEASKYGGERDSASQATNDAAPSKISLSTQDSINSNIYTASLPVAAATSTAGSPSLPSNAASAPPSKSSLIDEEDTSLFDHNPAFPPIPDDLSVAGNHEEEMFTEQNMDTEHMSAAHEAVNVASTAAAAQPAAAKEATTTTSSYTSEATSAAWPNPREISSDGGITESDEGVTIVTYKSRESSMLNLRSVLPTEILNVPSHTALSVEMSDGTMAPSAESPVTGHSTEEVSDAINSHPADSIPTSTDDPDFQELEAVGNSTESSDPTNEGHVPREQTTSSISKSNVGTEVTSQTELSSLPIETSDQNPHDSSENITKDRAFVSTVDPVTLDDSNTKLLPTDSKGTTLSKAVPPYVENQSFESFETTEIGSLAFGSQESATAGVESIQTFSDSEKCSALIEKPSARNNNVLTDLINIVGDVAAIGDHTEAPDVEHQTASPTTISDSEELIPVNAGYKSKNKNWNLNSITEVPFKYKGGSKPKVVEIEDEDDTDTITDSPAPNDKVEPTTRRPIIDNVSDQKAENKTEKKDIEIITQSYVPTINRRPTKVVMKKGNERPVAEEPGAGEVTTDSPDAASDTTAAPVSEAAATEPSVADIPAQTTDAFGPAQ</sequence>
<keyword evidence="2" id="KW-0964">Secreted</keyword>
<feature type="compositionally biased region" description="Basic and acidic residues" evidence="4">
    <location>
        <begin position="817"/>
        <end position="842"/>
    </location>
</feature>
<accession>A0A194Q4E9</accession>
<evidence type="ECO:0000259" key="5">
    <source>
        <dbReference type="PROSITE" id="PS50184"/>
    </source>
</evidence>
<gene>
    <name evidence="6" type="ORF">RR46_03011</name>
</gene>
<dbReference type="Gene3D" id="2.10.70.10">
    <property type="entry name" value="Complement Module, domain 1"/>
    <property type="match status" value="1"/>
</dbReference>
<keyword evidence="3" id="KW-0732">Signal</keyword>
<feature type="compositionally biased region" description="Basic and acidic residues" evidence="4">
    <location>
        <begin position="283"/>
        <end position="295"/>
    </location>
</feature>
<feature type="region of interest" description="Disordered" evidence="4">
    <location>
        <begin position="362"/>
        <end position="417"/>
    </location>
</feature>
<name>A0A194Q4E9_PAPXU</name>
<feature type="compositionally biased region" description="Low complexity" evidence="4">
    <location>
        <begin position="452"/>
        <end position="468"/>
    </location>
</feature>
<feature type="compositionally biased region" description="Basic and acidic residues" evidence="4">
    <location>
        <begin position="622"/>
        <end position="635"/>
    </location>
</feature>